<feature type="domain" description="HypF Kae1-like" evidence="2">
    <location>
        <begin position="21"/>
        <end position="120"/>
    </location>
</feature>
<protein>
    <submittedName>
        <fullName evidence="4">Carbamoyltransferase HypF</fullName>
    </submittedName>
</protein>
<dbReference type="InterPro" id="IPR041440">
    <property type="entry name" value="HypF_C"/>
</dbReference>
<comment type="similarity">
    <text evidence="1">Belongs to the carbamoyltransferase HypF family.</text>
</comment>
<evidence type="ECO:0000313" key="4">
    <source>
        <dbReference type="EMBL" id="MFG6447680.1"/>
    </source>
</evidence>
<gene>
    <name evidence="4" type="ORF">ACG0Z6_05415</name>
</gene>
<evidence type="ECO:0000313" key="5">
    <source>
        <dbReference type="Proteomes" id="UP001606099"/>
    </source>
</evidence>
<organism evidence="4 5">
    <name type="scientific">Roseateles rivi</name>
    <dbReference type="NCBI Taxonomy" id="3299028"/>
    <lineage>
        <taxon>Bacteria</taxon>
        <taxon>Pseudomonadati</taxon>
        <taxon>Pseudomonadota</taxon>
        <taxon>Betaproteobacteria</taxon>
        <taxon>Burkholderiales</taxon>
        <taxon>Sphaerotilaceae</taxon>
        <taxon>Roseateles</taxon>
    </lineage>
</organism>
<dbReference type="Pfam" id="PF22521">
    <property type="entry name" value="HypF_C_2"/>
    <property type="match status" value="1"/>
</dbReference>
<dbReference type="Gene3D" id="3.30.420.40">
    <property type="match status" value="1"/>
</dbReference>
<comment type="caution">
    <text evidence="4">The sequence shown here is derived from an EMBL/GenBank/DDBJ whole genome shotgun (WGS) entry which is preliminary data.</text>
</comment>
<dbReference type="InterPro" id="IPR055128">
    <property type="entry name" value="HypF_C_2"/>
</dbReference>
<feature type="domain" description="Carbamoyltransferase Kae1-like" evidence="3">
    <location>
        <begin position="131"/>
        <end position="363"/>
    </location>
</feature>
<sequence length="404" mass="42428">MVFESLRSHALQAAAPLGSGQAVLALGPQRHNSAGLLVDAQWWASPLHGDLHQASARDALSASAETLLTLAQRRGWRVVAVAHDPHSPSTGLAQQLAHLLDCPAQPVPHHHAHLAVVQAEQGWRDTQARLGLVLDGMSPGADGSSWGGELLLLKGPQLQRLGHLPALALPGGEEAAQQPWRLAAALLQRLGQGERTEALLGAQAGTSNARMVAQMLARKALSPLPQSTAAQCWLDAVAALLGLHATPDQTAAQALEHAATQWLAQGSPAAQALQAETPPLRGAVALHAPLDLDPLARELLALGPNHAGEAAARFQLRLADALAQAAHAAALQHGCHEVLLAGTCFNNPLLRTRLTQQLQLASLPTHQPQLQDRTHTALGQAWTAALQLTPTHPRQPQGARDCVG</sequence>
<reference evidence="4 5" key="1">
    <citation type="submission" date="2024-08" db="EMBL/GenBank/DDBJ databases">
        <authorList>
            <person name="Lu H."/>
        </authorList>
    </citation>
    <scope>NUCLEOTIDE SEQUENCE [LARGE SCALE GENOMIC DNA]</scope>
    <source>
        <strain evidence="4 5">BYS180W</strain>
    </source>
</reference>
<keyword evidence="5" id="KW-1185">Reference proteome</keyword>
<evidence type="ECO:0000259" key="2">
    <source>
        <dbReference type="Pfam" id="PF17788"/>
    </source>
</evidence>
<dbReference type="Pfam" id="PF17788">
    <property type="entry name" value="HypF_C"/>
    <property type="match status" value="1"/>
</dbReference>
<dbReference type="Proteomes" id="UP001606099">
    <property type="component" value="Unassembled WGS sequence"/>
</dbReference>
<proteinExistence type="inferred from homology"/>
<dbReference type="InterPro" id="IPR051060">
    <property type="entry name" value="Carbamoyltrans_HypF-like"/>
</dbReference>
<dbReference type="EMBL" id="JBIGHZ010000002">
    <property type="protein sequence ID" value="MFG6447680.1"/>
    <property type="molecule type" value="Genomic_DNA"/>
</dbReference>
<name>A0ABW7FTN2_9BURK</name>
<dbReference type="Gene3D" id="3.30.420.360">
    <property type="match status" value="1"/>
</dbReference>
<accession>A0ABW7FTN2</accession>
<evidence type="ECO:0000256" key="1">
    <source>
        <dbReference type="ARBA" id="ARBA00008097"/>
    </source>
</evidence>
<dbReference type="PANTHER" id="PTHR42959">
    <property type="entry name" value="CARBAMOYLTRANSFERASE"/>
    <property type="match status" value="1"/>
</dbReference>
<evidence type="ECO:0000259" key="3">
    <source>
        <dbReference type="Pfam" id="PF22521"/>
    </source>
</evidence>
<dbReference type="PANTHER" id="PTHR42959:SF1">
    <property type="entry name" value="CARBAMOYLTRANSFERASE HYPF"/>
    <property type="match status" value="1"/>
</dbReference>